<dbReference type="InterPro" id="IPR037066">
    <property type="entry name" value="Plug_dom_sf"/>
</dbReference>
<evidence type="ECO:0000256" key="1">
    <source>
        <dbReference type="ARBA" id="ARBA00004571"/>
    </source>
</evidence>
<protein>
    <submittedName>
        <fullName evidence="15">TonB-dependent receptor</fullName>
    </submittedName>
</protein>
<dbReference type="Gene3D" id="2.40.170.20">
    <property type="entry name" value="TonB-dependent receptor, beta-barrel domain"/>
    <property type="match status" value="1"/>
</dbReference>
<evidence type="ECO:0000256" key="10">
    <source>
        <dbReference type="PROSITE-ProRule" id="PRU01360"/>
    </source>
</evidence>
<evidence type="ECO:0000256" key="8">
    <source>
        <dbReference type="ARBA" id="ARBA00023170"/>
    </source>
</evidence>
<evidence type="ECO:0000313" key="16">
    <source>
        <dbReference type="Proteomes" id="UP001166021"/>
    </source>
</evidence>
<sequence>MKKKVLLFAFLLISAFQLHAQQEEPIIKVDSLSEVVVTSTRIDLPFKENSRTINIITAADIKNSSAGTMADLLQQVAGVDIRRRGTGGSQADLFIRGGGFDQTLLLIDGIKMDDAQTGHHTMNASLPLEVIERIEVIKGPAARVFGQNAFTGAINIVTKSNLKNSVSANLEAGSFGQLNGSVTVGSELENSTHIFHAGKMTSEGYRNNSDYDNSNFFLKSIFNKKDQPIEMIATFFERKFGAENFYTPSSWGFNEYEETQNSLMAFTTTFKSEKLKIKPRVYWKRNQDMFLLQRDDPNSFRNFHISDKIGAEANAAYTSELGITGFGIDMSKVYLRSNNLGQRNRFMTTLFLEHRFQFADNRLDITPGVAMTYFSDFKFNAFPGLDIGFDITNNLKGYGNIGFTYRIPTYTDLYYNGGGSVGNPDLEPEEAFAQELGIKYVSPKIGASISVFNRDAENLIDYIRQNIDEENFTATNIAEVNTKGLEIDASYNFKLNTFNQTLAIGYAFLDDNILDQNEELSRYSLNTLKHHFTTRLSTKLFKNVSQNIVYKYAERTTGQTYNVWDASIVLKLKQVELSMTANNIFDAEYIESGFTPMPPSNVLFGLRYSFK</sequence>
<evidence type="ECO:0000259" key="14">
    <source>
        <dbReference type="Pfam" id="PF07715"/>
    </source>
</evidence>
<evidence type="ECO:0000256" key="11">
    <source>
        <dbReference type="RuleBase" id="RU003357"/>
    </source>
</evidence>
<keyword evidence="8 15" id="KW-0675">Receptor</keyword>
<comment type="subcellular location">
    <subcellularLocation>
        <location evidence="1 10">Cell outer membrane</location>
        <topology evidence="1 10">Multi-pass membrane protein</topology>
    </subcellularLocation>
</comment>
<dbReference type="InterPro" id="IPR000531">
    <property type="entry name" value="Beta-barrel_TonB"/>
</dbReference>
<feature type="signal peptide" evidence="12">
    <location>
        <begin position="1"/>
        <end position="20"/>
    </location>
</feature>
<evidence type="ECO:0000256" key="6">
    <source>
        <dbReference type="ARBA" id="ARBA00023077"/>
    </source>
</evidence>
<comment type="caution">
    <text evidence="15">The sequence shown here is derived from an EMBL/GenBank/DDBJ whole genome shotgun (WGS) entry which is preliminary data.</text>
</comment>
<dbReference type="SUPFAM" id="SSF56935">
    <property type="entry name" value="Porins"/>
    <property type="match status" value="1"/>
</dbReference>
<dbReference type="InterPro" id="IPR036942">
    <property type="entry name" value="Beta-barrel_TonB_sf"/>
</dbReference>
<dbReference type="InterPro" id="IPR012910">
    <property type="entry name" value="Plug_dom"/>
</dbReference>
<gene>
    <name evidence="15" type="ORF">HPE56_04235</name>
</gene>
<keyword evidence="4 10" id="KW-0812">Transmembrane</keyword>
<evidence type="ECO:0000256" key="5">
    <source>
        <dbReference type="ARBA" id="ARBA00022729"/>
    </source>
</evidence>
<evidence type="ECO:0000256" key="7">
    <source>
        <dbReference type="ARBA" id="ARBA00023136"/>
    </source>
</evidence>
<evidence type="ECO:0000256" key="4">
    <source>
        <dbReference type="ARBA" id="ARBA00022692"/>
    </source>
</evidence>
<proteinExistence type="inferred from homology"/>
<keyword evidence="9 10" id="KW-0998">Cell outer membrane</keyword>
<dbReference type="Pfam" id="PF00593">
    <property type="entry name" value="TonB_dep_Rec_b-barrel"/>
    <property type="match status" value="1"/>
</dbReference>
<dbReference type="Gene3D" id="2.170.130.10">
    <property type="entry name" value="TonB-dependent receptor, plug domain"/>
    <property type="match status" value="1"/>
</dbReference>
<feature type="chain" id="PRO_5047406788" evidence="12">
    <location>
        <begin position="21"/>
        <end position="611"/>
    </location>
</feature>
<keyword evidence="6 11" id="KW-0798">TonB box</keyword>
<dbReference type="InterPro" id="IPR039426">
    <property type="entry name" value="TonB-dep_rcpt-like"/>
</dbReference>
<reference evidence="15" key="1">
    <citation type="submission" date="2020-05" db="EMBL/GenBank/DDBJ databases">
        <title>The draft genome sequence of Maribacter sp. ANRC-HE7.</title>
        <authorList>
            <person name="Mu L."/>
        </authorList>
    </citation>
    <scope>NUCLEOTIDE SEQUENCE</scope>
    <source>
        <strain evidence="15">ANRC-HE7</strain>
    </source>
</reference>
<dbReference type="RefSeq" id="WP_188242540.1">
    <property type="nucleotide sequence ID" value="NZ_JABTCF010000002.1"/>
</dbReference>
<dbReference type="Proteomes" id="UP001166021">
    <property type="component" value="Unassembled WGS sequence"/>
</dbReference>
<evidence type="ECO:0000259" key="13">
    <source>
        <dbReference type="Pfam" id="PF00593"/>
    </source>
</evidence>
<evidence type="ECO:0000313" key="15">
    <source>
        <dbReference type="EMBL" id="MBD0776994.1"/>
    </source>
</evidence>
<comment type="similarity">
    <text evidence="10 11">Belongs to the TonB-dependent receptor family.</text>
</comment>
<evidence type="ECO:0000256" key="2">
    <source>
        <dbReference type="ARBA" id="ARBA00022448"/>
    </source>
</evidence>
<organism evidence="15 16">
    <name type="scientific">Maribacter aquimaris</name>
    <dbReference type="NCBI Taxonomy" id="2737171"/>
    <lineage>
        <taxon>Bacteria</taxon>
        <taxon>Pseudomonadati</taxon>
        <taxon>Bacteroidota</taxon>
        <taxon>Flavobacteriia</taxon>
        <taxon>Flavobacteriales</taxon>
        <taxon>Flavobacteriaceae</taxon>
        <taxon>Maribacter</taxon>
    </lineage>
</organism>
<keyword evidence="2 10" id="KW-0813">Transport</keyword>
<evidence type="ECO:0000256" key="9">
    <source>
        <dbReference type="ARBA" id="ARBA00023237"/>
    </source>
</evidence>
<name>A0ABR7UWT1_9FLAO</name>
<feature type="domain" description="TonB-dependent receptor-like beta-barrel" evidence="13">
    <location>
        <begin position="246"/>
        <end position="584"/>
    </location>
</feature>
<evidence type="ECO:0000256" key="12">
    <source>
        <dbReference type="SAM" id="SignalP"/>
    </source>
</evidence>
<dbReference type="PANTHER" id="PTHR30069">
    <property type="entry name" value="TONB-DEPENDENT OUTER MEMBRANE RECEPTOR"/>
    <property type="match status" value="1"/>
</dbReference>
<keyword evidence="5 12" id="KW-0732">Signal</keyword>
<dbReference type="PROSITE" id="PS52016">
    <property type="entry name" value="TONB_DEPENDENT_REC_3"/>
    <property type="match status" value="1"/>
</dbReference>
<keyword evidence="7 10" id="KW-0472">Membrane</keyword>
<accession>A0ABR7UWT1</accession>
<keyword evidence="3 10" id="KW-1134">Transmembrane beta strand</keyword>
<dbReference type="EMBL" id="JABTCF010000002">
    <property type="protein sequence ID" value="MBD0776994.1"/>
    <property type="molecule type" value="Genomic_DNA"/>
</dbReference>
<dbReference type="Pfam" id="PF07715">
    <property type="entry name" value="Plug"/>
    <property type="match status" value="1"/>
</dbReference>
<feature type="domain" description="TonB-dependent receptor plug" evidence="14">
    <location>
        <begin position="48"/>
        <end position="153"/>
    </location>
</feature>
<evidence type="ECO:0000256" key="3">
    <source>
        <dbReference type="ARBA" id="ARBA00022452"/>
    </source>
</evidence>
<dbReference type="PANTHER" id="PTHR30069:SF29">
    <property type="entry name" value="HEMOGLOBIN AND HEMOGLOBIN-HAPTOGLOBIN-BINDING PROTEIN 1-RELATED"/>
    <property type="match status" value="1"/>
</dbReference>
<keyword evidence="16" id="KW-1185">Reference proteome</keyword>